<proteinExistence type="predicted"/>
<gene>
    <name evidence="1" type="ORF">ACFQHK_16220</name>
</gene>
<evidence type="ECO:0008006" key="3">
    <source>
        <dbReference type="Google" id="ProtNLM"/>
    </source>
</evidence>
<dbReference type="InterPro" id="IPR017850">
    <property type="entry name" value="Alkaline_phosphatase_core_sf"/>
</dbReference>
<dbReference type="RefSeq" id="WP_304449748.1">
    <property type="nucleotide sequence ID" value="NZ_JARRAH010000003.1"/>
</dbReference>
<dbReference type="SUPFAM" id="SSF53649">
    <property type="entry name" value="Alkaline phosphatase-like"/>
    <property type="match status" value="1"/>
</dbReference>
<dbReference type="AlphaFoldDB" id="A0ABD5UCF1"/>
<comment type="caution">
    <text evidence="1">The sequence shown here is derived from an EMBL/GenBank/DDBJ whole genome shotgun (WGS) entry which is preliminary data.</text>
</comment>
<dbReference type="EMBL" id="JBHSXM010000003">
    <property type="protein sequence ID" value="MFC6838028.1"/>
    <property type="molecule type" value="Genomic_DNA"/>
</dbReference>
<organism evidence="1 2">
    <name type="scientific">Halomarina ordinaria</name>
    <dbReference type="NCBI Taxonomy" id="3033939"/>
    <lineage>
        <taxon>Archaea</taxon>
        <taxon>Methanobacteriati</taxon>
        <taxon>Methanobacteriota</taxon>
        <taxon>Stenosarchaea group</taxon>
        <taxon>Halobacteria</taxon>
        <taxon>Halobacteriales</taxon>
        <taxon>Natronomonadaceae</taxon>
        <taxon>Halomarina</taxon>
    </lineage>
</organism>
<evidence type="ECO:0000313" key="1">
    <source>
        <dbReference type="EMBL" id="MFC6838028.1"/>
    </source>
</evidence>
<dbReference type="Proteomes" id="UP001596406">
    <property type="component" value="Unassembled WGS sequence"/>
</dbReference>
<protein>
    <recommendedName>
        <fullName evidence="3">Sulfatase-like hydrolase/transferase</fullName>
    </recommendedName>
</protein>
<dbReference type="Gene3D" id="3.40.720.10">
    <property type="entry name" value="Alkaline Phosphatase, subunit A"/>
    <property type="match status" value="1"/>
</dbReference>
<keyword evidence="2" id="KW-1185">Reference proteome</keyword>
<name>A0ABD5UCF1_9EURY</name>
<reference evidence="1 2" key="1">
    <citation type="journal article" date="2019" name="Int. J. Syst. Evol. Microbiol.">
        <title>The Global Catalogue of Microorganisms (GCM) 10K type strain sequencing project: providing services to taxonomists for standard genome sequencing and annotation.</title>
        <authorList>
            <consortium name="The Broad Institute Genomics Platform"/>
            <consortium name="The Broad Institute Genome Sequencing Center for Infectious Disease"/>
            <person name="Wu L."/>
            <person name="Ma J."/>
        </authorList>
    </citation>
    <scope>NUCLEOTIDE SEQUENCE [LARGE SCALE GENOMIC DNA]</scope>
    <source>
        <strain evidence="1 2">PSRA2</strain>
    </source>
</reference>
<sequence length="303" mass="33207">MKQLLSAASRNLRYAGVDAVREVLWRTYLSVRPRTPADPVLDADWDLLVVLDACRADLFETVVADGDYDFEAGQTRISPGSSSVEWLAAVFGDAPPGALADLGYVTANPYSEAHLDAEAFGLLDEVWRDAWDADLGTVPPRPVTDRAVAAAREAAPDRLVVHYMQPHFPAIATGTGERRTAEAWGDEPMSIWEDLRFGGDADRAWADYRANLELVLEEVTALLSNVDADRAVVTADHGNAFGERHIYGHPGGVDLPCLREVPWCETSATDRGTRTVPTDRRSERTTVDADAVDARLRSLGYRT</sequence>
<accession>A0ABD5UCF1</accession>
<evidence type="ECO:0000313" key="2">
    <source>
        <dbReference type="Proteomes" id="UP001596406"/>
    </source>
</evidence>